<dbReference type="EMBL" id="NTFH01000004">
    <property type="protein sequence ID" value="PHQ16345.1"/>
    <property type="molecule type" value="Genomic_DNA"/>
</dbReference>
<dbReference type="InterPro" id="IPR014509">
    <property type="entry name" value="YjdF-like"/>
</dbReference>
<organism evidence="2 3">
    <name type="scientific">Marinobacter profundi</name>
    <dbReference type="NCBI Taxonomy" id="2666256"/>
    <lineage>
        <taxon>Bacteria</taxon>
        <taxon>Pseudomonadati</taxon>
        <taxon>Pseudomonadota</taxon>
        <taxon>Gammaproteobacteria</taxon>
        <taxon>Pseudomonadales</taxon>
        <taxon>Marinobacteraceae</taxon>
        <taxon>Marinobacter</taxon>
    </lineage>
</organism>
<evidence type="ECO:0000256" key="1">
    <source>
        <dbReference type="SAM" id="Phobius"/>
    </source>
</evidence>
<feature type="transmembrane region" description="Helical" evidence="1">
    <location>
        <begin position="34"/>
        <end position="54"/>
    </location>
</feature>
<dbReference type="InterPro" id="IPR058534">
    <property type="entry name" value="YjdF"/>
</dbReference>
<dbReference type="RefSeq" id="WP_099613509.1">
    <property type="nucleotide sequence ID" value="NZ_KZ319368.1"/>
</dbReference>
<feature type="transmembrane region" description="Helical" evidence="1">
    <location>
        <begin position="133"/>
        <end position="152"/>
    </location>
</feature>
<comment type="caution">
    <text evidence="2">The sequence shown here is derived from an EMBL/GenBank/DDBJ whole genome shotgun (WGS) entry which is preliminary data.</text>
</comment>
<keyword evidence="1" id="KW-0472">Membrane</keyword>
<sequence length="209" mass="23820">MGKTWWTTWWAPVLWVLTFLGVLVWSGIQPKDQLTWFLEVSPAIVGFALLVLTYRRFPLTPLVYLLILIHAVILMVGGHYTYAEVPLFDALRDLLGGDRNNYDKLGHLAQGFVPALIARELMLRLGVFSSRRWMNFFIICFCLAFSALYELIEWWVALLSDEAAESFLGTQGYVWDTQSDMALALLGAILALGLLARSHDGQLERLLRR</sequence>
<keyword evidence="3" id="KW-1185">Reference proteome</keyword>
<proteinExistence type="predicted"/>
<feature type="transmembrane region" description="Helical" evidence="1">
    <location>
        <begin position="61"/>
        <end position="82"/>
    </location>
</feature>
<protein>
    <recommendedName>
        <fullName evidence="4">DUF2238 domain-containing protein</fullName>
    </recommendedName>
</protein>
<feature type="transmembrane region" description="Helical" evidence="1">
    <location>
        <begin position="7"/>
        <end position="28"/>
    </location>
</feature>
<dbReference type="Proteomes" id="UP000231409">
    <property type="component" value="Unassembled WGS sequence"/>
</dbReference>
<reference evidence="2 3" key="1">
    <citation type="submission" date="2017-09" db="EMBL/GenBank/DDBJ databases">
        <title>The draft genome sequences of Marinobacter sp. PWS21.</title>
        <authorList>
            <person name="Cao J."/>
        </authorList>
    </citation>
    <scope>NUCLEOTIDE SEQUENCE [LARGE SCALE GENOMIC DNA]</scope>
    <source>
        <strain evidence="2 3">PWS21</strain>
    </source>
</reference>
<evidence type="ECO:0008006" key="4">
    <source>
        <dbReference type="Google" id="ProtNLM"/>
    </source>
</evidence>
<name>A0A2G1UPG7_9GAMM</name>
<dbReference type="AlphaFoldDB" id="A0A2G1UPG7"/>
<keyword evidence="1" id="KW-0812">Transmembrane</keyword>
<evidence type="ECO:0000313" key="2">
    <source>
        <dbReference type="EMBL" id="PHQ16345.1"/>
    </source>
</evidence>
<keyword evidence="1" id="KW-1133">Transmembrane helix</keyword>
<gene>
    <name evidence="2" type="ORF">CLH61_04505</name>
</gene>
<feature type="transmembrane region" description="Helical" evidence="1">
    <location>
        <begin position="102"/>
        <end position="121"/>
    </location>
</feature>
<feature type="transmembrane region" description="Helical" evidence="1">
    <location>
        <begin position="181"/>
        <end position="199"/>
    </location>
</feature>
<accession>A0A2G1UPG7</accession>
<dbReference type="Pfam" id="PF09997">
    <property type="entry name" value="DUF2238"/>
    <property type="match status" value="1"/>
</dbReference>
<dbReference type="PIRSF" id="PIRSF020606">
    <property type="entry name" value="UCP020606"/>
    <property type="match status" value="1"/>
</dbReference>
<evidence type="ECO:0000313" key="3">
    <source>
        <dbReference type="Proteomes" id="UP000231409"/>
    </source>
</evidence>